<dbReference type="InterPro" id="IPR013783">
    <property type="entry name" value="Ig-like_fold"/>
</dbReference>
<dbReference type="GO" id="GO:0006508">
    <property type="term" value="P:proteolysis"/>
    <property type="evidence" value="ECO:0007669"/>
    <property type="project" value="InterPro"/>
</dbReference>
<dbReference type="Proteomes" id="UP000748308">
    <property type="component" value="Unassembled WGS sequence"/>
</dbReference>
<feature type="non-terminal residue" evidence="2">
    <location>
        <position position="1"/>
    </location>
</feature>
<evidence type="ECO:0000259" key="1">
    <source>
        <dbReference type="Pfam" id="PF13860"/>
    </source>
</evidence>
<dbReference type="Gene3D" id="2.60.120.260">
    <property type="entry name" value="Galactose-binding domain-like"/>
    <property type="match status" value="1"/>
</dbReference>
<accession>A0A937X706</accession>
<dbReference type="Pfam" id="PF13860">
    <property type="entry name" value="FlgD_ig"/>
    <property type="match status" value="1"/>
</dbReference>
<reference evidence="2" key="1">
    <citation type="submission" date="2019-03" db="EMBL/GenBank/DDBJ databases">
        <title>Lake Tanganyika Metagenome-Assembled Genomes (MAGs).</title>
        <authorList>
            <person name="Tran P."/>
        </authorList>
    </citation>
    <scope>NUCLEOTIDE SEQUENCE</scope>
    <source>
        <strain evidence="2">M_DeepCast_400m_m2_100</strain>
    </source>
</reference>
<dbReference type="GO" id="GO:0008233">
    <property type="term" value="F:peptidase activity"/>
    <property type="evidence" value="ECO:0007669"/>
    <property type="project" value="InterPro"/>
</dbReference>
<name>A0A937X706_UNCEI</name>
<organism evidence="2 3">
    <name type="scientific">Eiseniibacteriota bacterium</name>
    <dbReference type="NCBI Taxonomy" id="2212470"/>
    <lineage>
        <taxon>Bacteria</taxon>
        <taxon>Candidatus Eiseniibacteriota</taxon>
    </lineage>
</organism>
<gene>
    <name evidence="2" type="ORF">FJY75_03190</name>
</gene>
<evidence type="ECO:0000313" key="3">
    <source>
        <dbReference type="Proteomes" id="UP000748308"/>
    </source>
</evidence>
<dbReference type="Gene3D" id="2.60.40.10">
    <property type="entry name" value="Immunoglobulins"/>
    <property type="match status" value="1"/>
</dbReference>
<protein>
    <recommendedName>
        <fullName evidence="1">FlgD/Vpr Ig-like domain-containing protein</fullName>
    </recommendedName>
</protein>
<proteinExistence type="predicted"/>
<sequence>NAGPNDLRPCFAQASGKHYLHASSWPYNSGDKRVTYHLFHHHGDAFITMYSEVPQAMFVAHDDVLFTDVDNFTAQAEAGAVIALTVGGEIVGVADATGFPQVIQVTPQSEPGELRVVVTKANRFRYDETIPIIPPDGPYLVVAGCSIDDDQSGGSFGNGDGSAGAGETIELVLLLRNVGSEDALNVRATISCDDPLVEITDDFETFGLLRPGEVRPCEEDYDLVLSPDCPNGHTLAFTALIEADERVVWEKQFTIQVLAPQMTFVRYTIDDTAGGDGNGRADPGETVLLVATLGNTGGVEATNLVAALHVSSPWVTVSQGQSTLALLPAGGQADLAAPFEIQIAPYCPDPEILAAGLVISADWQQHASAGFSIPVGGFYDDMEAGPGAWSTAVVTPGFANQWHRSTTRNFTPGGAYSWKFGDTGSGSYANLADGALITEPLGLRQTCFLRFRHWMQAETSNSYPGYCYDGGRVEMSIDGGAWQPITPLGDYPYRIRAGGTPGPFPAETPVYSGNINWAEAVFEVLDQEGTAQFRFRFGSDGADVREGWYVDEVEFVGTGSDPSAADEAAPVALYPTLAQNQPNPFHPQTTIRFVLPEKGRVQLRVFDPAGRAVRTLLDGPVGPGQHYALWDGRDDQGAAAGSGVYFYRFEAPGVTETRKMVLTR</sequence>
<dbReference type="AlphaFoldDB" id="A0A937X706"/>
<evidence type="ECO:0000313" key="2">
    <source>
        <dbReference type="EMBL" id="MBM3316836.1"/>
    </source>
</evidence>
<dbReference type="InterPro" id="IPR025965">
    <property type="entry name" value="FlgD/Vpr_Ig-like"/>
</dbReference>
<dbReference type="Gene3D" id="2.60.40.4070">
    <property type="match status" value="1"/>
</dbReference>
<dbReference type="EMBL" id="VGIY01000046">
    <property type="protein sequence ID" value="MBM3316836.1"/>
    <property type="molecule type" value="Genomic_DNA"/>
</dbReference>
<comment type="caution">
    <text evidence="2">The sequence shown here is derived from an EMBL/GenBank/DDBJ whole genome shotgun (WGS) entry which is preliminary data.</text>
</comment>
<feature type="domain" description="FlgD/Vpr Ig-like" evidence="1">
    <location>
        <begin position="593"/>
        <end position="647"/>
    </location>
</feature>